<dbReference type="AlphaFoldDB" id="A0A4Q7ZR15"/>
<organism evidence="1 2">
    <name type="scientific">Krasilnikovia cinnamomea</name>
    <dbReference type="NCBI Taxonomy" id="349313"/>
    <lineage>
        <taxon>Bacteria</taxon>
        <taxon>Bacillati</taxon>
        <taxon>Actinomycetota</taxon>
        <taxon>Actinomycetes</taxon>
        <taxon>Micromonosporales</taxon>
        <taxon>Micromonosporaceae</taxon>
        <taxon>Krasilnikovia</taxon>
    </lineage>
</organism>
<accession>A0A4Q7ZR15</accession>
<dbReference type="Proteomes" id="UP000292564">
    <property type="component" value="Unassembled WGS sequence"/>
</dbReference>
<dbReference type="EMBL" id="SHKY01000001">
    <property type="protein sequence ID" value="RZU53221.1"/>
    <property type="molecule type" value="Genomic_DNA"/>
</dbReference>
<comment type="caution">
    <text evidence="1">The sequence shown here is derived from an EMBL/GenBank/DDBJ whole genome shotgun (WGS) entry which is preliminary data.</text>
</comment>
<proteinExistence type="predicted"/>
<reference evidence="1 2" key="1">
    <citation type="submission" date="2019-02" db="EMBL/GenBank/DDBJ databases">
        <title>Sequencing the genomes of 1000 actinobacteria strains.</title>
        <authorList>
            <person name="Klenk H.-P."/>
        </authorList>
    </citation>
    <scope>NUCLEOTIDE SEQUENCE [LARGE SCALE GENOMIC DNA]</scope>
    <source>
        <strain evidence="1 2">DSM 45162</strain>
    </source>
</reference>
<sequence>MKLAEDVAAKLAVKLRVLFPRLDERHRWLLREPKRGALGHGGIRVVARAAVAAESIVWGVRTGDHWTCRAGASAWTCQSGWSSWNPRYCRRRAWVEPDVCGDPVSTSR</sequence>
<keyword evidence="2" id="KW-1185">Reference proteome</keyword>
<protein>
    <submittedName>
        <fullName evidence="1">Uncharacterized protein</fullName>
    </submittedName>
</protein>
<name>A0A4Q7ZR15_9ACTN</name>
<evidence type="ECO:0000313" key="2">
    <source>
        <dbReference type="Proteomes" id="UP000292564"/>
    </source>
</evidence>
<evidence type="ECO:0000313" key="1">
    <source>
        <dbReference type="EMBL" id="RZU53221.1"/>
    </source>
</evidence>
<gene>
    <name evidence="1" type="ORF">EV385_5119</name>
</gene>